<keyword evidence="4 7" id="KW-0812">Transmembrane</keyword>
<keyword evidence="6 7" id="KW-0472">Membrane</keyword>
<dbReference type="GO" id="GO:0005886">
    <property type="term" value="C:plasma membrane"/>
    <property type="evidence" value="ECO:0007669"/>
    <property type="project" value="UniProtKB-SubCell"/>
</dbReference>
<sequence length="315" mass="34112">MTVSTAPPPLAQAAHGARHRKTARRRLMPHLVGWGFVGPATLVVVGLAIFPAVWALWLSFHDSDLISSGEFVGLANYREMVHDPALRDAAWHTVVYTVLYVPGSVLLGLPLAVALNQRIRGIGIYRTCIFVPYVTSAAAVGILSNFVLDPEFGIVNGGVKALGLPGAGFLQDPGQALYTLVAVSLWWSVGLPVVVYLAALQDVPRELREAALVDGATPWQAFRNVTLPQLRPATTFVVIWQMIMSLQLFDLVYTTTKGQPLDSTSVIVYYLYEQAFKQFAAGYGAAVAYALFVFTLVVSAVMLRRSARTAAGARP</sequence>
<dbReference type="RefSeq" id="WP_075021976.1">
    <property type="nucleotide sequence ID" value="NZ_FOVH01000007.1"/>
</dbReference>
<evidence type="ECO:0000313" key="10">
    <source>
        <dbReference type="Proteomes" id="UP000183413"/>
    </source>
</evidence>
<dbReference type="GO" id="GO:0055085">
    <property type="term" value="P:transmembrane transport"/>
    <property type="evidence" value="ECO:0007669"/>
    <property type="project" value="InterPro"/>
</dbReference>
<dbReference type="InterPro" id="IPR000515">
    <property type="entry name" value="MetI-like"/>
</dbReference>
<dbReference type="Gene3D" id="1.10.3720.10">
    <property type="entry name" value="MetI-like"/>
    <property type="match status" value="1"/>
</dbReference>
<dbReference type="EMBL" id="FOVH01000007">
    <property type="protein sequence ID" value="SFO57020.1"/>
    <property type="molecule type" value="Genomic_DNA"/>
</dbReference>
<dbReference type="SUPFAM" id="SSF161098">
    <property type="entry name" value="MetI-like"/>
    <property type="match status" value="1"/>
</dbReference>
<evidence type="ECO:0000256" key="3">
    <source>
        <dbReference type="ARBA" id="ARBA00022475"/>
    </source>
</evidence>
<comment type="similarity">
    <text evidence="7">Belongs to the binding-protein-dependent transport system permease family.</text>
</comment>
<evidence type="ECO:0000259" key="8">
    <source>
        <dbReference type="PROSITE" id="PS50928"/>
    </source>
</evidence>
<evidence type="ECO:0000256" key="5">
    <source>
        <dbReference type="ARBA" id="ARBA00022989"/>
    </source>
</evidence>
<feature type="transmembrane region" description="Helical" evidence="7">
    <location>
        <begin position="127"/>
        <end position="148"/>
    </location>
</feature>
<reference evidence="9 10" key="1">
    <citation type="submission" date="2016-10" db="EMBL/GenBank/DDBJ databases">
        <authorList>
            <person name="de Groot N.N."/>
        </authorList>
    </citation>
    <scope>NUCLEOTIDE SEQUENCE [LARGE SCALE GENOMIC DNA]</scope>
    <source>
        <strain evidence="9 10">DSM 43067</strain>
    </source>
</reference>
<dbReference type="InParanoid" id="A0A1I5I9Z7"/>
<dbReference type="PROSITE" id="PS50928">
    <property type="entry name" value="ABC_TM1"/>
    <property type="match status" value="1"/>
</dbReference>
<evidence type="ECO:0000256" key="6">
    <source>
        <dbReference type="ARBA" id="ARBA00023136"/>
    </source>
</evidence>
<accession>A0A1I5I9Z7</accession>
<dbReference type="OrthoDB" id="4319190at2"/>
<dbReference type="InterPro" id="IPR035906">
    <property type="entry name" value="MetI-like_sf"/>
</dbReference>
<evidence type="ECO:0000256" key="2">
    <source>
        <dbReference type="ARBA" id="ARBA00022448"/>
    </source>
</evidence>
<dbReference type="eggNOG" id="COG1175">
    <property type="taxonomic scope" value="Bacteria"/>
</dbReference>
<evidence type="ECO:0000256" key="1">
    <source>
        <dbReference type="ARBA" id="ARBA00004651"/>
    </source>
</evidence>
<feature type="transmembrane region" description="Helical" evidence="7">
    <location>
        <begin position="233"/>
        <end position="253"/>
    </location>
</feature>
<feature type="transmembrane region" description="Helical" evidence="7">
    <location>
        <begin position="31"/>
        <end position="57"/>
    </location>
</feature>
<feature type="domain" description="ABC transmembrane type-1" evidence="8">
    <location>
        <begin position="90"/>
        <end position="302"/>
    </location>
</feature>
<protein>
    <submittedName>
        <fullName evidence="9">Carbohydrate ABC transporter membrane protein 1, CUT1 family</fullName>
    </submittedName>
</protein>
<keyword evidence="2 7" id="KW-0813">Transport</keyword>
<dbReference type="Pfam" id="PF00528">
    <property type="entry name" value="BPD_transp_1"/>
    <property type="match status" value="1"/>
</dbReference>
<feature type="transmembrane region" description="Helical" evidence="7">
    <location>
        <begin position="176"/>
        <end position="199"/>
    </location>
</feature>
<evidence type="ECO:0000256" key="4">
    <source>
        <dbReference type="ARBA" id="ARBA00022692"/>
    </source>
</evidence>
<keyword evidence="10" id="KW-1185">Reference proteome</keyword>
<gene>
    <name evidence="9" type="ORF">SAMN04489713_107199</name>
</gene>
<comment type="subcellular location">
    <subcellularLocation>
        <location evidence="1 7">Cell membrane</location>
        <topology evidence="1 7">Multi-pass membrane protein</topology>
    </subcellularLocation>
</comment>
<proteinExistence type="inferred from homology"/>
<feature type="transmembrane region" description="Helical" evidence="7">
    <location>
        <begin position="94"/>
        <end position="115"/>
    </location>
</feature>
<keyword evidence="3" id="KW-1003">Cell membrane</keyword>
<dbReference type="InterPro" id="IPR051393">
    <property type="entry name" value="ABC_transporter_permease"/>
</dbReference>
<name>A0A1I5I9Z7_9ACTN</name>
<dbReference type="PANTHER" id="PTHR30193">
    <property type="entry name" value="ABC TRANSPORTER PERMEASE PROTEIN"/>
    <property type="match status" value="1"/>
</dbReference>
<organism evidence="9 10">
    <name type="scientific">Actinomadura madurae</name>
    <dbReference type="NCBI Taxonomy" id="1993"/>
    <lineage>
        <taxon>Bacteria</taxon>
        <taxon>Bacillati</taxon>
        <taxon>Actinomycetota</taxon>
        <taxon>Actinomycetes</taxon>
        <taxon>Streptosporangiales</taxon>
        <taxon>Thermomonosporaceae</taxon>
        <taxon>Actinomadura</taxon>
    </lineage>
</organism>
<evidence type="ECO:0000256" key="7">
    <source>
        <dbReference type="RuleBase" id="RU363032"/>
    </source>
</evidence>
<dbReference type="CDD" id="cd06261">
    <property type="entry name" value="TM_PBP2"/>
    <property type="match status" value="1"/>
</dbReference>
<dbReference type="Proteomes" id="UP000183413">
    <property type="component" value="Unassembled WGS sequence"/>
</dbReference>
<keyword evidence="5 7" id="KW-1133">Transmembrane helix</keyword>
<dbReference type="PANTHER" id="PTHR30193:SF37">
    <property type="entry name" value="INNER MEMBRANE ABC TRANSPORTER PERMEASE PROTEIN YCJO"/>
    <property type="match status" value="1"/>
</dbReference>
<evidence type="ECO:0000313" key="9">
    <source>
        <dbReference type="EMBL" id="SFO57020.1"/>
    </source>
</evidence>
<feature type="transmembrane region" description="Helical" evidence="7">
    <location>
        <begin position="280"/>
        <end position="303"/>
    </location>
</feature>
<dbReference type="STRING" id="1993.SAMN04489713_107199"/>
<dbReference type="FunCoup" id="A0A1I5I9Z7">
    <property type="interactions" value="56"/>
</dbReference>
<dbReference type="AlphaFoldDB" id="A0A1I5I9Z7"/>